<comment type="caution">
    <text evidence="1">The sequence shown here is derived from an EMBL/GenBank/DDBJ whole genome shotgun (WGS) entry which is preliminary data.</text>
</comment>
<reference evidence="1" key="1">
    <citation type="submission" date="2021-11" db="EMBL/GenBank/DDBJ databases">
        <title>Description of novel Chryseobacterium species.</title>
        <authorList>
            <person name="Saticioglu I.B."/>
            <person name="Ay H."/>
            <person name="Altun S."/>
            <person name="Duman M."/>
        </authorList>
    </citation>
    <scope>NUCLEOTIDE SEQUENCE</scope>
    <source>
        <strain evidence="1">C-17</strain>
    </source>
</reference>
<sequence>MRFTDTVETVKQLTIKSLIANKILLPNTYNIGTLNFKVNGSKTGSIGFEIVVREFSGLIKISYVLGNGESKAYNIELISKPSNLGNGLLWFFICPKTGKTGRKLHLFNGVFAHRTAFPDLFYEKQTYSKQQREYDFALSEYPFNVMFNKHLKTHYKGVPTKKYARLLKAAKIRDEKWFNDGIISRREYE</sequence>
<protein>
    <submittedName>
        <fullName evidence="1">Uncharacterized protein</fullName>
    </submittedName>
</protein>
<gene>
    <name evidence="1" type="ORF">LO744_01710</name>
</gene>
<dbReference type="Proteomes" id="UP001108025">
    <property type="component" value="Unassembled WGS sequence"/>
</dbReference>
<dbReference type="EMBL" id="JAJNAY010000001">
    <property type="protein sequence ID" value="MCD1115592.1"/>
    <property type="molecule type" value="Genomic_DNA"/>
</dbReference>
<name>A0A9Q3UZY3_9FLAO</name>
<evidence type="ECO:0000313" key="1">
    <source>
        <dbReference type="EMBL" id="MCD1115592.1"/>
    </source>
</evidence>
<proteinExistence type="predicted"/>
<dbReference type="AlphaFoldDB" id="A0A9Q3UZY3"/>
<dbReference type="RefSeq" id="WP_230666753.1">
    <property type="nucleotide sequence ID" value="NZ_JAJNAY010000001.1"/>
</dbReference>
<keyword evidence="2" id="KW-1185">Reference proteome</keyword>
<accession>A0A9Q3UZY3</accession>
<evidence type="ECO:0000313" key="2">
    <source>
        <dbReference type="Proteomes" id="UP001108025"/>
    </source>
</evidence>
<organism evidence="1 2">
    <name type="scientific">Chryseobacterium turcicum</name>
    <dbReference type="NCBI Taxonomy" id="2898076"/>
    <lineage>
        <taxon>Bacteria</taxon>
        <taxon>Pseudomonadati</taxon>
        <taxon>Bacteroidota</taxon>
        <taxon>Flavobacteriia</taxon>
        <taxon>Flavobacteriales</taxon>
        <taxon>Weeksellaceae</taxon>
        <taxon>Chryseobacterium group</taxon>
        <taxon>Chryseobacterium</taxon>
    </lineage>
</organism>